<gene>
    <name evidence="1" type="ORF">DTO96_101351</name>
</gene>
<accession>A0A345DB82</accession>
<dbReference type="Proteomes" id="UP000252182">
    <property type="component" value="Chromosome"/>
</dbReference>
<dbReference type="OrthoDB" id="7069078at2"/>
<reference evidence="2" key="1">
    <citation type="submission" date="2018-07" db="EMBL/GenBank/DDBJ databases">
        <authorList>
            <person name="Kim H."/>
        </authorList>
    </citation>
    <scope>NUCLEOTIDE SEQUENCE [LARGE SCALE GENOMIC DNA]</scope>
    <source>
        <strain evidence="2">F02</strain>
    </source>
</reference>
<evidence type="ECO:0000313" key="2">
    <source>
        <dbReference type="Proteomes" id="UP000252182"/>
    </source>
</evidence>
<proteinExistence type="predicted"/>
<organism evidence="1 2">
    <name type="scientific">Ephemeroptericola cinctiostellae</name>
    <dbReference type="NCBI Taxonomy" id="2268024"/>
    <lineage>
        <taxon>Bacteria</taxon>
        <taxon>Pseudomonadati</taxon>
        <taxon>Pseudomonadota</taxon>
        <taxon>Betaproteobacteria</taxon>
        <taxon>Burkholderiales</taxon>
        <taxon>Burkholderiaceae</taxon>
        <taxon>Ephemeroptericola</taxon>
    </lineage>
</organism>
<dbReference type="KEGG" id="hyf:DTO96_101351"/>
<evidence type="ECO:0000313" key="1">
    <source>
        <dbReference type="EMBL" id="AXF85620.1"/>
    </source>
</evidence>
<name>A0A345DB82_9BURK</name>
<protein>
    <submittedName>
        <fullName evidence="1">Uncharacterized protein</fullName>
    </submittedName>
</protein>
<dbReference type="RefSeq" id="WP_114562796.1">
    <property type="nucleotide sequence ID" value="NZ_CP031124.1"/>
</dbReference>
<sequence>MRTNVKHKVVLDTCVVRELLPHSEMPSWVETFILMSKKGYSFSLADGTVLELIKQISTCQIRLEDLPKLFVTLELFLDMAEPVLPGKVDLQGRIGALRKGHNWTLEESLQTGLRYWEMLKNPVLEYNITAPQIIDDEIDSYREMFNKTAAQSLQTDESVLIQAFNVLDRQCPDLIPPLSTRMELQIKYFYNKFKSSSLQQKGYNPLSNKNSNDAVDFDLFRYLSLPAFVITFEKKYLNLSGFIDSIQTRWLMKPNDLCLRWEKNVEPFPIFSSS</sequence>
<keyword evidence="2" id="KW-1185">Reference proteome</keyword>
<dbReference type="AlphaFoldDB" id="A0A345DB82"/>
<dbReference type="EMBL" id="CP031124">
    <property type="protein sequence ID" value="AXF85620.1"/>
    <property type="molecule type" value="Genomic_DNA"/>
</dbReference>